<organism evidence="3 4">
    <name type="scientific">Pelagicoccus albus</name>
    <dbReference type="NCBI Taxonomy" id="415222"/>
    <lineage>
        <taxon>Bacteria</taxon>
        <taxon>Pseudomonadati</taxon>
        <taxon>Verrucomicrobiota</taxon>
        <taxon>Opitutia</taxon>
        <taxon>Puniceicoccales</taxon>
        <taxon>Pelagicoccaceae</taxon>
        <taxon>Pelagicoccus</taxon>
    </lineage>
</organism>
<evidence type="ECO:0000313" key="3">
    <source>
        <dbReference type="EMBL" id="MBC2607308.1"/>
    </source>
</evidence>
<keyword evidence="4" id="KW-1185">Reference proteome</keyword>
<reference evidence="3 4" key="1">
    <citation type="submission" date="2020-07" db="EMBL/GenBank/DDBJ databases">
        <authorList>
            <person name="Feng X."/>
        </authorList>
    </citation>
    <scope>NUCLEOTIDE SEQUENCE [LARGE SCALE GENOMIC DNA]</scope>
    <source>
        <strain evidence="3 4">JCM23202</strain>
    </source>
</reference>
<evidence type="ECO:0000259" key="2">
    <source>
        <dbReference type="Pfam" id="PF01757"/>
    </source>
</evidence>
<dbReference type="AlphaFoldDB" id="A0A7X1E9L1"/>
<dbReference type="PANTHER" id="PTHR36927">
    <property type="entry name" value="BLR4337 PROTEIN"/>
    <property type="match status" value="1"/>
</dbReference>
<gene>
    <name evidence="3" type="ORF">H5P27_14750</name>
</gene>
<feature type="transmembrane region" description="Helical" evidence="1">
    <location>
        <begin position="153"/>
        <end position="174"/>
    </location>
</feature>
<proteinExistence type="predicted"/>
<feature type="transmembrane region" description="Helical" evidence="1">
    <location>
        <begin position="258"/>
        <end position="277"/>
    </location>
</feature>
<comment type="caution">
    <text evidence="3">The sequence shown here is derived from an EMBL/GenBank/DDBJ whole genome shotgun (WGS) entry which is preliminary data.</text>
</comment>
<feature type="domain" description="Acyltransferase 3" evidence="2">
    <location>
        <begin position="12"/>
        <end position="376"/>
    </location>
</feature>
<sequence>MNATINTNTRIDYLDAVRAFALLLGILFHASLSFTHIFIGWAVMDVSTSPIVSTLAFISHSFRLELFFLLAGFFSHMTIHRNGTGSFLKSRFVRIAIPFVVGWFLIRPLMVASWVMGGASMRGEVDIAAGFAEGFSSLRALPDNLLVGTHLWFLYYLLLATATILLAKGILLLAPKLKSFLAEQLDKVLSRISKWSSAAEAIAIPTAVGLYFMSSWGMDTPDKSLIPHLPTYLIYTGCFGLGWLIHRQPERLNELSKLSVVRFINLLGSIALTLYLVGFESDFGSPYHTQIHMTFAYAYSVMMWSLVFTTIGLFRLAIRRESKTIRYVADSSYWLYLIHLPVVIWLQIAVAELSWHWAIKLPTITTLAIGISLLLYDLLIRPSFVGKILNGRKKPSQIISLLKGSKAPKTQSLATS</sequence>
<feature type="transmembrane region" description="Helical" evidence="1">
    <location>
        <begin position="95"/>
        <end position="116"/>
    </location>
</feature>
<feature type="transmembrane region" description="Helical" evidence="1">
    <location>
        <begin position="357"/>
        <end position="379"/>
    </location>
</feature>
<feature type="transmembrane region" description="Helical" evidence="1">
    <location>
        <begin position="50"/>
        <end position="74"/>
    </location>
</feature>
<evidence type="ECO:0000313" key="4">
    <source>
        <dbReference type="Proteomes" id="UP000526501"/>
    </source>
</evidence>
<name>A0A7X1E9L1_9BACT</name>
<dbReference type="Pfam" id="PF01757">
    <property type="entry name" value="Acyl_transf_3"/>
    <property type="match status" value="1"/>
</dbReference>
<evidence type="ECO:0000256" key="1">
    <source>
        <dbReference type="SAM" id="Phobius"/>
    </source>
</evidence>
<keyword evidence="1" id="KW-1133">Transmembrane helix</keyword>
<dbReference type="EMBL" id="JACHVC010000012">
    <property type="protein sequence ID" value="MBC2607308.1"/>
    <property type="molecule type" value="Genomic_DNA"/>
</dbReference>
<feature type="transmembrane region" description="Helical" evidence="1">
    <location>
        <begin position="195"/>
        <end position="213"/>
    </location>
</feature>
<protein>
    <submittedName>
        <fullName evidence="3">Acyltransferase family protein</fullName>
    </submittedName>
</protein>
<accession>A0A7X1E9L1</accession>
<dbReference type="Proteomes" id="UP000526501">
    <property type="component" value="Unassembled WGS sequence"/>
</dbReference>
<keyword evidence="3" id="KW-0012">Acyltransferase</keyword>
<dbReference type="InterPro" id="IPR002656">
    <property type="entry name" value="Acyl_transf_3_dom"/>
</dbReference>
<keyword evidence="1" id="KW-0472">Membrane</keyword>
<feature type="transmembrane region" description="Helical" evidence="1">
    <location>
        <begin position="20"/>
        <end position="44"/>
    </location>
</feature>
<dbReference type="RefSeq" id="WP_185661158.1">
    <property type="nucleotide sequence ID" value="NZ_CAWPOO010000012.1"/>
</dbReference>
<dbReference type="PANTHER" id="PTHR36927:SF1">
    <property type="entry name" value="MDO-LIKE PROTEIN"/>
    <property type="match status" value="1"/>
</dbReference>
<feature type="transmembrane region" description="Helical" evidence="1">
    <location>
        <begin position="333"/>
        <end position="351"/>
    </location>
</feature>
<feature type="transmembrane region" description="Helical" evidence="1">
    <location>
        <begin position="297"/>
        <end position="318"/>
    </location>
</feature>
<feature type="transmembrane region" description="Helical" evidence="1">
    <location>
        <begin position="225"/>
        <end position="246"/>
    </location>
</feature>
<keyword evidence="3" id="KW-0808">Transferase</keyword>
<dbReference type="InterPro" id="IPR050623">
    <property type="entry name" value="Glucan_succinyl_AcylTrfase"/>
</dbReference>
<keyword evidence="1" id="KW-0812">Transmembrane</keyword>
<dbReference type="GO" id="GO:0016747">
    <property type="term" value="F:acyltransferase activity, transferring groups other than amino-acyl groups"/>
    <property type="evidence" value="ECO:0007669"/>
    <property type="project" value="InterPro"/>
</dbReference>